<proteinExistence type="predicted"/>
<keyword evidence="3" id="KW-1015">Disulfide bond</keyword>
<dbReference type="InterPro" id="IPR000726">
    <property type="entry name" value="Glyco_hydro_19_cat"/>
</dbReference>
<keyword evidence="4" id="KW-0732">Signal</keyword>
<evidence type="ECO:0000313" key="7">
    <source>
        <dbReference type="Proteomes" id="UP000198806"/>
    </source>
</evidence>
<dbReference type="InterPro" id="IPR036573">
    <property type="entry name" value="CBM_sf_5/12"/>
</dbReference>
<dbReference type="PROSITE" id="PS00774">
    <property type="entry name" value="CHITINASE_19_2"/>
    <property type="match status" value="1"/>
</dbReference>
<dbReference type="SUPFAM" id="SSF53955">
    <property type="entry name" value="Lysozyme-like"/>
    <property type="match status" value="1"/>
</dbReference>
<dbReference type="GO" id="GO:0004568">
    <property type="term" value="F:chitinase activity"/>
    <property type="evidence" value="ECO:0007669"/>
    <property type="project" value="InterPro"/>
</dbReference>
<feature type="domain" description="Glycoside hydrolase family 19 catalytic" evidence="5">
    <location>
        <begin position="368"/>
        <end position="378"/>
    </location>
</feature>
<dbReference type="AlphaFoldDB" id="A0A1I5J213"/>
<dbReference type="SUPFAM" id="SSF51055">
    <property type="entry name" value="Carbohydrate binding domain"/>
    <property type="match status" value="1"/>
</dbReference>
<dbReference type="SMART" id="SM00495">
    <property type="entry name" value="ChtBD3"/>
    <property type="match status" value="1"/>
</dbReference>
<accession>A0A1I5J213</accession>
<protein>
    <submittedName>
        <fullName evidence="6">Carbohydrate binding domain-containing protein</fullName>
    </submittedName>
</protein>
<evidence type="ECO:0000313" key="6">
    <source>
        <dbReference type="EMBL" id="SFO66411.1"/>
    </source>
</evidence>
<dbReference type="PANTHER" id="PTHR22595:SF79">
    <property type="entry name" value="CHITINASE 12"/>
    <property type="match status" value="1"/>
</dbReference>
<dbReference type="Gene3D" id="1.10.530.10">
    <property type="match status" value="1"/>
</dbReference>
<reference evidence="6 7" key="1">
    <citation type="submission" date="2016-10" db="EMBL/GenBank/DDBJ databases">
        <authorList>
            <person name="de Groot N.N."/>
        </authorList>
    </citation>
    <scope>NUCLEOTIDE SEQUENCE [LARGE SCALE GENOMIC DNA]</scope>
    <source>
        <strain evidence="6 7">DSM 1283</strain>
    </source>
</reference>
<dbReference type="Gene3D" id="3.30.20.10">
    <property type="entry name" value="Endochitinase, domain 2"/>
    <property type="match status" value="1"/>
</dbReference>
<dbReference type="GO" id="GO:0006032">
    <property type="term" value="P:chitin catabolic process"/>
    <property type="evidence" value="ECO:0007669"/>
    <property type="project" value="InterPro"/>
</dbReference>
<evidence type="ECO:0000256" key="3">
    <source>
        <dbReference type="ARBA" id="ARBA00023157"/>
    </source>
</evidence>
<dbReference type="GO" id="GO:0016998">
    <property type="term" value="P:cell wall macromolecule catabolic process"/>
    <property type="evidence" value="ECO:0007669"/>
    <property type="project" value="InterPro"/>
</dbReference>
<dbReference type="OrthoDB" id="6018988at2"/>
<keyword evidence="1" id="KW-0378">Hydrolase</keyword>
<dbReference type="GO" id="GO:0005975">
    <property type="term" value="P:carbohydrate metabolic process"/>
    <property type="evidence" value="ECO:0007669"/>
    <property type="project" value="InterPro"/>
</dbReference>
<dbReference type="InterPro" id="IPR003610">
    <property type="entry name" value="CBM5/12"/>
</dbReference>
<dbReference type="Pfam" id="PF00182">
    <property type="entry name" value="Glyco_hydro_19"/>
    <property type="match status" value="1"/>
</dbReference>
<evidence type="ECO:0000256" key="1">
    <source>
        <dbReference type="ARBA" id="ARBA00022801"/>
    </source>
</evidence>
<keyword evidence="2" id="KW-0611">Plant defense</keyword>
<gene>
    <name evidence="6" type="ORF">SAMN04489757_1616</name>
</gene>
<name>A0A1I5J213_9FIRM</name>
<dbReference type="GO" id="GO:0005576">
    <property type="term" value="C:extracellular region"/>
    <property type="evidence" value="ECO:0007669"/>
    <property type="project" value="InterPro"/>
</dbReference>
<organism evidence="6 7">
    <name type="scientific">Anaerocolumna aminovalerica</name>
    <dbReference type="NCBI Taxonomy" id="1527"/>
    <lineage>
        <taxon>Bacteria</taxon>
        <taxon>Bacillati</taxon>
        <taxon>Bacillota</taxon>
        <taxon>Clostridia</taxon>
        <taxon>Lachnospirales</taxon>
        <taxon>Lachnospiraceae</taxon>
        <taxon>Anaerocolumna</taxon>
    </lineage>
</organism>
<sequence length="464" mass="52099">MKLKLQRILCFSLLVFILFPSISIHAAEVTPLSNSMTLSEMTEPPYPFWKDYKNYSQSGTRVYYIGKIYENKWYANAGQKPDSGDPWVLVGDAEWTVPEDEKNYQKEEGSAAINKILTDSEILSLYGGINPEYSPENALNRLNQLIQESAYNELFPYRFGSPEWKNCSATAQYYPDTSNIPDYYSYNNLKEALRTLANTIVKVQWYEGSEWCYRIIRLDKTTKEQRLTYSDPNFDAEWLQSKTLLTKICDYGSFLAVGDINTQKRELAGFLANISHETGGGTIGGEVENDSLTGLYFNEEVGYIGSNAIGYVQSTGTNYLPVAGKSYHGRGPIQLSYNYNYGLCSDVILGDSSILLKNPESLTSNGVLGFMTGIWFWMTPQPPKPSCHEVITGIWEPKAGSPNAQYNGNFGLTIVIINNESGQSENGTGAVARRARYYRIFSQKMNANIQGEQCDTVGMTTFVQ</sequence>
<keyword evidence="7" id="KW-1185">Reference proteome</keyword>
<dbReference type="InterPro" id="IPR023346">
    <property type="entry name" value="Lysozyme-like_dom_sf"/>
</dbReference>
<evidence type="ECO:0000256" key="2">
    <source>
        <dbReference type="ARBA" id="ARBA00022821"/>
    </source>
</evidence>
<dbReference type="RefSeq" id="WP_091689158.1">
    <property type="nucleotide sequence ID" value="NZ_BAABFM010000057.1"/>
</dbReference>
<dbReference type="Proteomes" id="UP000198806">
    <property type="component" value="Unassembled WGS sequence"/>
</dbReference>
<feature type="chain" id="PRO_5011636202" evidence="4">
    <location>
        <begin position="27"/>
        <end position="464"/>
    </location>
</feature>
<evidence type="ECO:0000256" key="4">
    <source>
        <dbReference type="SAM" id="SignalP"/>
    </source>
</evidence>
<dbReference type="GO" id="GO:0006952">
    <property type="term" value="P:defense response"/>
    <property type="evidence" value="ECO:0007669"/>
    <property type="project" value="UniProtKB-KW"/>
</dbReference>
<dbReference type="GO" id="GO:0030246">
    <property type="term" value="F:carbohydrate binding"/>
    <property type="evidence" value="ECO:0007669"/>
    <property type="project" value="InterPro"/>
</dbReference>
<evidence type="ECO:0000259" key="5">
    <source>
        <dbReference type="PROSITE" id="PS00774"/>
    </source>
</evidence>
<dbReference type="STRING" id="1527.SAMN04489757_1616"/>
<dbReference type="CDD" id="cd00325">
    <property type="entry name" value="chitinase_GH19"/>
    <property type="match status" value="1"/>
</dbReference>
<dbReference type="Gene3D" id="2.10.10.20">
    <property type="entry name" value="Carbohydrate-binding module superfamily 5/12"/>
    <property type="match status" value="1"/>
</dbReference>
<dbReference type="EMBL" id="FOWD01000061">
    <property type="protein sequence ID" value="SFO66411.1"/>
    <property type="molecule type" value="Genomic_DNA"/>
</dbReference>
<feature type="signal peptide" evidence="4">
    <location>
        <begin position="1"/>
        <end position="26"/>
    </location>
</feature>
<dbReference type="PANTHER" id="PTHR22595">
    <property type="entry name" value="CHITINASE-RELATED"/>
    <property type="match status" value="1"/>
</dbReference>